<sequence>MTAQNGKRWNHNIHYHPRVLRAIPDGAKSALDVGCGEGTLARELRRVVPHVTGVDRDPAGIARAREHAVAAADVPGAGDAKDVPDPGDAGDAGDIVYIEGDFLTHPFEPASFDVVTAVATLHHMDAATGLARMRDLLAPGGVLAVVGLARSTMPRDMPRELAAVAAGALHRVTKNHWEHPSPTVWPPPVTYPEMRALAAELLPGSAYRRHLMWRYSIVWRKPQY</sequence>
<dbReference type="Pfam" id="PF08241">
    <property type="entry name" value="Methyltransf_11"/>
    <property type="match status" value="1"/>
</dbReference>
<dbReference type="PANTHER" id="PTHR43464:SF19">
    <property type="entry name" value="UBIQUINONE BIOSYNTHESIS O-METHYLTRANSFERASE, MITOCHONDRIAL"/>
    <property type="match status" value="1"/>
</dbReference>
<evidence type="ECO:0000256" key="2">
    <source>
        <dbReference type="ARBA" id="ARBA00022679"/>
    </source>
</evidence>
<dbReference type="GO" id="GO:0032259">
    <property type="term" value="P:methylation"/>
    <property type="evidence" value="ECO:0007669"/>
    <property type="project" value="UniProtKB-KW"/>
</dbReference>
<keyword evidence="1 5" id="KW-0489">Methyltransferase</keyword>
<dbReference type="CDD" id="cd02440">
    <property type="entry name" value="AdoMet_MTases"/>
    <property type="match status" value="1"/>
</dbReference>
<dbReference type="RefSeq" id="WP_346110431.1">
    <property type="nucleotide sequence ID" value="NZ_BAAAMU010000059.1"/>
</dbReference>
<dbReference type="EMBL" id="BAAAMU010000059">
    <property type="protein sequence ID" value="GAA1658962.1"/>
    <property type="molecule type" value="Genomic_DNA"/>
</dbReference>
<dbReference type="SUPFAM" id="SSF53335">
    <property type="entry name" value="S-adenosyl-L-methionine-dependent methyltransferases"/>
    <property type="match status" value="1"/>
</dbReference>
<evidence type="ECO:0000256" key="3">
    <source>
        <dbReference type="ARBA" id="ARBA00022691"/>
    </source>
</evidence>
<dbReference type="InterPro" id="IPR013216">
    <property type="entry name" value="Methyltransf_11"/>
</dbReference>
<evidence type="ECO:0000256" key="1">
    <source>
        <dbReference type="ARBA" id="ARBA00022603"/>
    </source>
</evidence>
<feature type="domain" description="Methyltransferase type 11" evidence="4">
    <location>
        <begin position="31"/>
        <end position="144"/>
    </location>
</feature>
<reference evidence="5 6" key="1">
    <citation type="journal article" date="2019" name="Int. J. Syst. Evol. Microbiol.">
        <title>The Global Catalogue of Microorganisms (GCM) 10K type strain sequencing project: providing services to taxonomists for standard genome sequencing and annotation.</title>
        <authorList>
            <consortium name="The Broad Institute Genomics Platform"/>
            <consortium name="The Broad Institute Genome Sequencing Center for Infectious Disease"/>
            <person name="Wu L."/>
            <person name="Ma J."/>
        </authorList>
    </citation>
    <scope>NUCLEOTIDE SEQUENCE [LARGE SCALE GENOMIC DNA]</scope>
    <source>
        <strain evidence="5 6">JCM 13929</strain>
    </source>
</reference>
<proteinExistence type="predicted"/>
<evidence type="ECO:0000313" key="5">
    <source>
        <dbReference type="EMBL" id="GAA1658962.1"/>
    </source>
</evidence>
<dbReference type="GO" id="GO:0008168">
    <property type="term" value="F:methyltransferase activity"/>
    <property type="evidence" value="ECO:0007669"/>
    <property type="project" value="UniProtKB-KW"/>
</dbReference>
<comment type="caution">
    <text evidence="5">The sequence shown here is derived from an EMBL/GenBank/DDBJ whole genome shotgun (WGS) entry which is preliminary data.</text>
</comment>
<protein>
    <submittedName>
        <fullName evidence="5">Class I SAM-dependent methyltransferase</fullName>
    </submittedName>
</protein>
<keyword evidence="3" id="KW-0949">S-adenosyl-L-methionine</keyword>
<accession>A0ABN2FT55</accession>
<dbReference type="InterPro" id="IPR029063">
    <property type="entry name" value="SAM-dependent_MTases_sf"/>
</dbReference>
<keyword evidence="6" id="KW-1185">Reference proteome</keyword>
<organism evidence="5 6">
    <name type="scientific">Nonomuraea maheshkhaliensis</name>
    <dbReference type="NCBI Taxonomy" id="419590"/>
    <lineage>
        <taxon>Bacteria</taxon>
        <taxon>Bacillati</taxon>
        <taxon>Actinomycetota</taxon>
        <taxon>Actinomycetes</taxon>
        <taxon>Streptosporangiales</taxon>
        <taxon>Streptosporangiaceae</taxon>
        <taxon>Nonomuraea</taxon>
    </lineage>
</organism>
<dbReference type="Proteomes" id="UP001500064">
    <property type="component" value="Unassembled WGS sequence"/>
</dbReference>
<dbReference type="PANTHER" id="PTHR43464">
    <property type="entry name" value="METHYLTRANSFERASE"/>
    <property type="match status" value="1"/>
</dbReference>
<dbReference type="Gene3D" id="3.40.50.150">
    <property type="entry name" value="Vaccinia Virus protein VP39"/>
    <property type="match status" value="1"/>
</dbReference>
<evidence type="ECO:0000313" key="6">
    <source>
        <dbReference type="Proteomes" id="UP001500064"/>
    </source>
</evidence>
<evidence type="ECO:0000259" key="4">
    <source>
        <dbReference type="Pfam" id="PF08241"/>
    </source>
</evidence>
<name>A0ABN2FT55_9ACTN</name>
<keyword evidence="2" id="KW-0808">Transferase</keyword>
<gene>
    <name evidence="5" type="ORF">GCM10009733_065890</name>
</gene>